<comment type="subcellular location">
    <subcellularLocation>
        <location evidence="1">Secreted</location>
    </subcellularLocation>
</comment>
<dbReference type="InterPro" id="IPR001343">
    <property type="entry name" value="Hemolysn_Ca-bd"/>
</dbReference>
<dbReference type="Proteomes" id="UP000818323">
    <property type="component" value="Unassembled WGS sequence"/>
</dbReference>
<evidence type="ECO:0000256" key="3">
    <source>
        <dbReference type="SAM" id="MobiDB-lite"/>
    </source>
</evidence>
<feature type="compositionally biased region" description="Basic and acidic residues" evidence="3">
    <location>
        <begin position="107"/>
        <end position="123"/>
    </location>
</feature>
<dbReference type="PANTHER" id="PTHR38340:SF1">
    <property type="entry name" value="S-LAYER PROTEIN"/>
    <property type="match status" value="1"/>
</dbReference>
<dbReference type="RefSeq" id="WP_161721650.1">
    <property type="nucleotide sequence ID" value="NZ_JAAAXI010000002.1"/>
</dbReference>
<dbReference type="SUPFAM" id="SSF51120">
    <property type="entry name" value="beta-Roll"/>
    <property type="match status" value="2"/>
</dbReference>
<name>A0ABW9YRZ5_9HYPH</name>
<proteinExistence type="predicted"/>
<keyword evidence="5" id="KW-1185">Reference proteome</keyword>
<dbReference type="InterPro" id="IPR050557">
    <property type="entry name" value="RTX_toxin/Mannuronan_C5-epim"/>
</dbReference>
<dbReference type="InterPro" id="IPR011049">
    <property type="entry name" value="Serralysin-like_metalloprot_C"/>
</dbReference>
<evidence type="ECO:0000313" key="4">
    <source>
        <dbReference type="EMBL" id="NBJ23052.1"/>
    </source>
</evidence>
<protein>
    <recommendedName>
        <fullName evidence="6">Calcium-binding protein</fullName>
    </recommendedName>
</protein>
<dbReference type="EMBL" id="JAAAXJ010000001">
    <property type="protein sequence ID" value="NBJ23052.1"/>
    <property type="molecule type" value="Genomic_DNA"/>
</dbReference>
<evidence type="ECO:0000256" key="1">
    <source>
        <dbReference type="ARBA" id="ARBA00004613"/>
    </source>
</evidence>
<dbReference type="Gene3D" id="2.150.10.10">
    <property type="entry name" value="Serralysin-like metalloprotease, C-terminal"/>
    <property type="match status" value="4"/>
</dbReference>
<dbReference type="Pfam" id="PF00353">
    <property type="entry name" value="HemolysinCabind"/>
    <property type="match status" value="6"/>
</dbReference>
<keyword evidence="2" id="KW-0964">Secreted</keyword>
<feature type="compositionally biased region" description="Basic and acidic residues" evidence="3">
    <location>
        <begin position="83"/>
        <end position="94"/>
    </location>
</feature>
<sequence>MAIFRITTKRKALKGSADDDSFFGSKFNDNFDGRGGDDLIYALDGNDSLTGGDGNDTVYTGNGSDRALGGLGRDSLYGNLGNDRLHGGDGRDSLSGDEGNDSLYGDAGRDDLSGGDGNDRLYGGEDDDLLSGNGGNDRLDGGKGDDDLNGGDGTDYLSGGDGDDMLNGRDPFIVTDPTTPPLPGRDRLLGGNGNDTVLADSGDYALGGKGVDTLNVQFANASSGYLVYSINFSKITGNSAADVGYLGIRAGQFEKVNAVIQDMGAGSAVTGSKGNDSIEGSGVSGAVYGGSGNDRLRAYADDDDIAGNGIVVDGGAGNDRLSGFGDVTLVGGRGDDQFTLSRSSGATIADFSGKDFFLVSAESFDYFDPDLGKMVTPTFDTTNLLVVGADPRSTSTLAQLLYDTDDGKLYVDLDGTGTKFNPEFLITLANKAALKATDFVLNV</sequence>
<dbReference type="PRINTS" id="PR00313">
    <property type="entry name" value="CABNDNGRPT"/>
</dbReference>
<accession>A0ABW9YRZ5</accession>
<comment type="caution">
    <text evidence="4">The sequence shown here is derived from an EMBL/GenBank/DDBJ whole genome shotgun (WGS) entry which is preliminary data.</text>
</comment>
<evidence type="ECO:0000256" key="2">
    <source>
        <dbReference type="ARBA" id="ARBA00022525"/>
    </source>
</evidence>
<gene>
    <name evidence="4" type="ORF">GR303_01590</name>
</gene>
<dbReference type="PROSITE" id="PS00330">
    <property type="entry name" value="HEMOLYSIN_CALCIUM"/>
    <property type="match status" value="3"/>
</dbReference>
<feature type="region of interest" description="Disordered" evidence="3">
    <location>
        <begin position="82"/>
        <end position="187"/>
    </location>
</feature>
<feature type="compositionally biased region" description="Basic and acidic residues" evidence="3">
    <location>
        <begin position="137"/>
        <end position="146"/>
    </location>
</feature>
<organism evidence="4 5">
    <name type="scientific">Microvirga arsenatis</name>
    <dbReference type="NCBI Taxonomy" id="2692265"/>
    <lineage>
        <taxon>Bacteria</taxon>
        <taxon>Pseudomonadati</taxon>
        <taxon>Pseudomonadota</taxon>
        <taxon>Alphaproteobacteria</taxon>
        <taxon>Hyphomicrobiales</taxon>
        <taxon>Methylobacteriaceae</taxon>
        <taxon>Microvirga</taxon>
    </lineage>
</organism>
<evidence type="ECO:0000313" key="5">
    <source>
        <dbReference type="Proteomes" id="UP000818323"/>
    </source>
</evidence>
<dbReference type="InterPro" id="IPR018511">
    <property type="entry name" value="Hemolysin-typ_Ca-bd_CS"/>
</dbReference>
<reference evidence="4 5" key="1">
    <citation type="submission" date="2020-01" db="EMBL/GenBank/DDBJ databases">
        <title>Microvirga sp. nov., an arsenate reduction bacterium isolated from Tibet hotspring sediments.</title>
        <authorList>
            <person name="Yuan C.-G."/>
        </authorList>
    </citation>
    <scope>NUCLEOTIDE SEQUENCE [LARGE SCALE GENOMIC DNA]</scope>
    <source>
        <strain evidence="4 5">SYSU G3D203</strain>
    </source>
</reference>
<dbReference type="PANTHER" id="PTHR38340">
    <property type="entry name" value="S-LAYER PROTEIN"/>
    <property type="match status" value="1"/>
</dbReference>
<evidence type="ECO:0008006" key="6">
    <source>
        <dbReference type="Google" id="ProtNLM"/>
    </source>
</evidence>